<sequence>MEQIKIISIENDTHNVVHIKTKKPQDVSFVPGQAVDVSVNKPGFEEELRPFTFTSLPSDNHLEFFIKTYPERNGVTKQIGKLKQGDSLSIGEVFGDIQYKGEGIFIAGGAGVTPFISIFRSLEKQHSVGKNKLIFANKTSNDIINQAFFNRLLGENFINVLSEEEMAGFEHGYITKDLIKAQMESSDTYFYLCGPPPMMDAVLIFLQELGIDDTHIVKEQF</sequence>
<dbReference type="Gene3D" id="3.40.50.80">
    <property type="entry name" value="Nucleotide-binding domain of ferredoxin-NADP reductase (FNR) module"/>
    <property type="match status" value="1"/>
</dbReference>
<dbReference type="RefSeq" id="WP_132225114.1">
    <property type="nucleotide sequence ID" value="NZ_SMGO01000003.1"/>
</dbReference>
<dbReference type="Gene3D" id="2.40.30.10">
    <property type="entry name" value="Translation factors"/>
    <property type="match status" value="1"/>
</dbReference>
<dbReference type="InterPro" id="IPR039261">
    <property type="entry name" value="FNR_nucleotide-bd"/>
</dbReference>
<gene>
    <name evidence="2" type="ORF">C8N28_2355</name>
</gene>
<dbReference type="Pfam" id="PF00175">
    <property type="entry name" value="NAD_binding_1"/>
    <property type="match status" value="1"/>
</dbReference>
<dbReference type="GO" id="GO:0016491">
    <property type="term" value="F:oxidoreductase activity"/>
    <property type="evidence" value="ECO:0007669"/>
    <property type="project" value="InterPro"/>
</dbReference>
<dbReference type="Pfam" id="PF08022">
    <property type="entry name" value="FAD_binding_8"/>
    <property type="match status" value="1"/>
</dbReference>
<dbReference type="PROSITE" id="PS51384">
    <property type="entry name" value="FAD_FR"/>
    <property type="match status" value="1"/>
</dbReference>
<dbReference type="OrthoDB" id="9789468at2"/>
<feature type="domain" description="FAD-binding FR-type" evidence="1">
    <location>
        <begin position="1"/>
        <end position="100"/>
    </location>
</feature>
<dbReference type="Proteomes" id="UP000294616">
    <property type="component" value="Unassembled WGS sequence"/>
</dbReference>
<dbReference type="InterPro" id="IPR013112">
    <property type="entry name" value="FAD-bd_8"/>
</dbReference>
<dbReference type="PRINTS" id="PR00371">
    <property type="entry name" value="FPNCR"/>
</dbReference>
<evidence type="ECO:0000313" key="3">
    <source>
        <dbReference type="Proteomes" id="UP000294616"/>
    </source>
</evidence>
<dbReference type="PRINTS" id="PR00410">
    <property type="entry name" value="PHEHYDRXLASE"/>
</dbReference>
<dbReference type="InterPro" id="IPR001709">
    <property type="entry name" value="Flavoprot_Pyr_Nucl_cyt_Rdtase"/>
</dbReference>
<dbReference type="EMBL" id="SMGO01000003">
    <property type="protein sequence ID" value="TCK80612.1"/>
    <property type="molecule type" value="Genomic_DNA"/>
</dbReference>
<name>A0A4R1LPF0_9SPHI</name>
<dbReference type="SUPFAM" id="SSF52343">
    <property type="entry name" value="Ferredoxin reductase-like, C-terminal NADP-linked domain"/>
    <property type="match status" value="1"/>
</dbReference>
<dbReference type="SUPFAM" id="SSF63380">
    <property type="entry name" value="Riboflavin synthase domain-like"/>
    <property type="match status" value="1"/>
</dbReference>
<dbReference type="InterPro" id="IPR017938">
    <property type="entry name" value="Riboflavin_synthase-like_b-brl"/>
</dbReference>
<comment type="caution">
    <text evidence="2">The sequence shown here is derived from an EMBL/GenBank/DDBJ whole genome shotgun (WGS) entry which is preliminary data.</text>
</comment>
<accession>A0A4R1LPF0</accession>
<protein>
    <submittedName>
        <fullName evidence="2">Ferredoxin-NADP reductase</fullName>
    </submittedName>
</protein>
<dbReference type="PANTHER" id="PTHR47354:SF5">
    <property type="entry name" value="PROTEIN RFBI"/>
    <property type="match status" value="1"/>
</dbReference>
<proteinExistence type="predicted"/>
<dbReference type="InterPro" id="IPR001433">
    <property type="entry name" value="OxRdtase_FAD/NAD-bd"/>
</dbReference>
<dbReference type="PANTHER" id="PTHR47354">
    <property type="entry name" value="NADH OXIDOREDUCTASE HCR"/>
    <property type="match status" value="1"/>
</dbReference>
<dbReference type="InterPro" id="IPR050415">
    <property type="entry name" value="MRET"/>
</dbReference>
<keyword evidence="3" id="KW-1185">Reference proteome</keyword>
<dbReference type="InterPro" id="IPR017927">
    <property type="entry name" value="FAD-bd_FR_type"/>
</dbReference>
<dbReference type="AlphaFoldDB" id="A0A4R1LPF0"/>
<reference evidence="2 3" key="1">
    <citation type="submission" date="2019-03" db="EMBL/GenBank/DDBJ databases">
        <title>Genomic Encyclopedia of Archaeal and Bacterial Type Strains, Phase II (KMG-II): from individual species to whole genera.</title>
        <authorList>
            <person name="Goeker M."/>
        </authorList>
    </citation>
    <scope>NUCLEOTIDE SEQUENCE [LARGE SCALE GENOMIC DNA]</scope>
    <source>
        <strain evidence="2 3">DSM 22554</strain>
    </source>
</reference>
<evidence type="ECO:0000259" key="1">
    <source>
        <dbReference type="PROSITE" id="PS51384"/>
    </source>
</evidence>
<evidence type="ECO:0000313" key="2">
    <source>
        <dbReference type="EMBL" id="TCK80612.1"/>
    </source>
</evidence>
<organism evidence="2 3">
    <name type="scientific">Albibacterium bauzanense</name>
    <dbReference type="NCBI Taxonomy" id="653929"/>
    <lineage>
        <taxon>Bacteria</taxon>
        <taxon>Pseudomonadati</taxon>
        <taxon>Bacteroidota</taxon>
        <taxon>Sphingobacteriia</taxon>
        <taxon>Sphingobacteriales</taxon>
        <taxon>Sphingobacteriaceae</taxon>
        <taxon>Albibacterium</taxon>
    </lineage>
</organism>